<name>X0VWT8_9ZZZZ</name>
<dbReference type="Pfam" id="PF08352">
    <property type="entry name" value="oligo_HPY"/>
    <property type="match status" value="1"/>
</dbReference>
<dbReference type="SUPFAM" id="SSF52540">
    <property type="entry name" value="P-loop containing nucleoside triphosphate hydrolases"/>
    <property type="match status" value="1"/>
</dbReference>
<accession>X0VWT8</accession>
<dbReference type="AlphaFoldDB" id="X0VWT8"/>
<keyword evidence="1" id="KW-0813">Transport</keyword>
<evidence type="ECO:0000313" key="5">
    <source>
        <dbReference type="EMBL" id="GAG15577.1"/>
    </source>
</evidence>
<feature type="non-terminal residue" evidence="5">
    <location>
        <position position="1"/>
    </location>
</feature>
<sequence length="148" mass="16377">DVSVQAQILNLFKDLQERYALTYIFVSHDLGVVKYMSHRIAVMYLGEIVELAATDELHAHPLNPYTRALLSAIPSIHGDKRDRIRLEGEPPDPSNPPPGCKFHPRCRIAQALCAEEAPQLIEWLPGHSVACHFALAESGLPGDSDDSN</sequence>
<dbReference type="GO" id="GO:0015833">
    <property type="term" value="P:peptide transport"/>
    <property type="evidence" value="ECO:0007669"/>
    <property type="project" value="InterPro"/>
</dbReference>
<keyword evidence="2" id="KW-0547">Nucleotide-binding</keyword>
<dbReference type="InterPro" id="IPR027417">
    <property type="entry name" value="P-loop_NTPase"/>
</dbReference>
<organism evidence="5">
    <name type="scientific">marine sediment metagenome</name>
    <dbReference type="NCBI Taxonomy" id="412755"/>
    <lineage>
        <taxon>unclassified sequences</taxon>
        <taxon>metagenomes</taxon>
        <taxon>ecological metagenomes</taxon>
    </lineage>
</organism>
<dbReference type="GO" id="GO:0005524">
    <property type="term" value="F:ATP binding"/>
    <property type="evidence" value="ECO:0007669"/>
    <property type="project" value="UniProtKB-KW"/>
</dbReference>
<evidence type="ECO:0000256" key="3">
    <source>
        <dbReference type="ARBA" id="ARBA00022840"/>
    </source>
</evidence>
<dbReference type="PANTHER" id="PTHR43776">
    <property type="entry name" value="TRANSPORT ATP-BINDING PROTEIN"/>
    <property type="match status" value="1"/>
</dbReference>
<dbReference type="EMBL" id="BARS01032507">
    <property type="protein sequence ID" value="GAG15577.1"/>
    <property type="molecule type" value="Genomic_DNA"/>
</dbReference>
<proteinExistence type="predicted"/>
<comment type="caution">
    <text evidence="5">The sequence shown here is derived from an EMBL/GenBank/DDBJ whole genome shotgun (WGS) entry which is preliminary data.</text>
</comment>
<dbReference type="PANTHER" id="PTHR43776:SF8">
    <property type="entry name" value="ABC TRANSPORTER, ATP-BINDING PROTEIN"/>
    <property type="match status" value="1"/>
</dbReference>
<dbReference type="InterPro" id="IPR050319">
    <property type="entry name" value="ABC_transp_ATP-bind"/>
</dbReference>
<dbReference type="InterPro" id="IPR013563">
    <property type="entry name" value="Oligopep_ABC_C"/>
</dbReference>
<evidence type="ECO:0000256" key="1">
    <source>
        <dbReference type="ARBA" id="ARBA00022448"/>
    </source>
</evidence>
<protein>
    <recommendedName>
        <fullName evidence="4">Oligopeptide/dipeptide ABC transporter C-terminal domain-containing protein</fullName>
    </recommendedName>
</protein>
<evidence type="ECO:0000259" key="4">
    <source>
        <dbReference type="Pfam" id="PF08352"/>
    </source>
</evidence>
<dbReference type="NCBIfam" id="TIGR01727">
    <property type="entry name" value="oligo_HPY"/>
    <property type="match status" value="1"/>
</dbReference>
<keyword evidence="3" id="KW-0067">ATP-binding</keyword>
<reference evidence="5" key="1">
    <citation type="journal article" date="2014" name="Front. Microbiol.">
        <title>High frequency of phylogenetically diverse reductive dehalogenase-homologous genes in deep subseafloor sedimentary metagenomes.</title>
        <authorList>
            <person name="Kawai M."/>
            <person name="Futagami T."/>
            <person name="Toyoda A."/>
            <person name="Takaki Y."/>
            <person name="Nishi S."/>
            <person name="Hori S."/>
            <person name="Arai W."/>
            <person name="Tsubouchi T."/>
            <person name="Morono Y."/>
            <person name="Uchiyama I."/>
            <person name="Ito T."/>
            <person name="Fujiyama A."/>
            <person name="Inagaki F."/>
            <person name="Takami H."/>
        </authorList>
    </citation>
    <scope>NUCLEOTIDE SEQUENCE</scope>
    <source>
        <strain evidence="5">Expedition CK06-06</strain>
    </source>
</reference>
<evidence type="ECO:0000256" key="2">
    <source>
        <dbReference type="ARBA" id="ARBA00022741"/>
    </source>
</evidence>
<gene>
    <name evidence="5" type="ORF">S01H1_50454</name>
</gene>
<feature type="domain" description="Oligopeptide/dipeptide ABC transporter C-terminal" evidence="4">
    <location>
        <begin position="49"/>
        <end position="113"/>
    </location>
</feature>
<dbReference type="Gene3D" id="3.40.50.300">
    <property type="entry name" value="P-loop containing nucleotide triphosphate hydrolases"/>
    <property type="match status" value="1"/>
</dbReference>